<protein>
    <submittedName>
        <fullName evidence="1">Uncharacterized protein</fullName>
    </submittedName>
</protein>
<proteinExistence type="predicted"/>
<accession>A0ACC0G3N7</accession>
<sequence length="614" mass="68514">MATTTSKLENEDPSRAPTGEEASGLNIQRLVSFGFAVGRFSRDRRTSEHNLLVAYAKMNGGFGNNGVSRRITVGSRRGRSREGSGLGSAFHNLFFLGRFTSSCDDIVGIDFGTSTSRLAIMDAEVPTLLETESGQAIPSFVAIDDEKKILVGQVAKYHAIGYLADSFFNIKTLLGRKFHDSQIQELKTKVPYKINEGSNGEAWVEACNEQFSPTKLCAFIIDKMKRLAESYLGKHLKSCNKLQFTSMMPKKRTRVGGKLAGLDVLGINIDGGIFAVFSLGGGTFNISILEISDGVIEVKAKEFDSSLRGEDFDLVLVEYMVEEIRKAYSVDVSGDRVAMGRLKEAAEKAKLELSSSCETLIELPCLTGSEYGLVHVNIALSVSKFEELMEFLIERIRKLCQKCLEAAYVDEQEAVAIGALLQGALIIEDRRKLSCHLIPLSLGIETLGGGFARIIDRHSVIPCMASRNITTPLDYLDSLSIRILQAKSKDTNFEWSMETNYLDKLCEDYVRMMAKKAILSGKMNVEKNALMQLKSVVEFKINRIEKMLNFWKKQIPREYLRKYELDLAGIKKAMDLEDMLFLKSMLAEVEQLEECLITLDPAYLIPDDNSWRDV</sequence>
<dbReference type="Proteomes" id="UP001060215">
    <property type="component" value="Chromosome 12"/>
</dbReference>
<dbReference type="EMBL" id="CM045769">
    <property type="protein sequence ID" value="KAI7994221.1"/>
    <property type="molecule type" value="Genomic_DNA"/>
</dbReference>
<evidence type="ECO:0000313" key="1">
    <source>
        <dbReference type="EMBL" id="KAI7994221.1"/>
    </source>
</evidence>
<keyword evidence="2" id="KW-1185">Reference proteome</keyword>
<reference evidence="1 2" key="1">
    <citation type="journal article" date="2022" name="Plant J.">
        <title>Chromosome-level genome of Camellia lanceoleosa provides a valuable resource for understanding genome evolution and self-incompatibility.</title>
        <authorList>
            <person name="Gong W."/>
            <person name="Xiao S."/>
            <person name="Wang L."/>
            <person name="Liao Z."/>
            <person name="Chang Y."/>
            <person name="Mo W."/>
            <person name="Hu G."/>
            <person name="Li W."/>
            <person name="Zhao G."/>
            <person name="Zhu H."/>
            <person name="Hu X."/>
            <person name="Ji K."/>
            <person name="Xiang X."/>
            <person name="Song Q."/>
            <person name="Yuan D."/>
            <person name="Jin S."/>
            <person name="Zhang L."/>
        </authorList>
    </citation>
    <scope>NUCLEOTIDE SEQUENCE [LARGE SCALE GENOMIC DNA]</scope>
    <source>
        <strain evidence="1">SQ_2022a</strain>
    </source>
</reference>
<gene>
    <name evidence="1" type="ORF">LOK49_LG11G00005</name>
</gene>
<name>A0ACC0G3N7_9ERIC</name>
<evidence type="ECO:0000313" key="2">
    <source>
        <dbReference type="Proteomes" id="UP001060215"/>
    </source>
</evidence>
<organism evidence="1 2">
    <name type="scientific">Camellia lanceoleosa</name>
    <dbReference type="NCBI Taxonomy" id="1840588"/>
    <lineage>
        <taxon>Eukaryota</taxon>
        <taxon>Viridiplantae</taxon>
        <taxon>Streptophyta</taxon>
        <taxon>Embryophyta</taxon>
        <taxon>Tracheophyta</taxon>
        <taxon>Spermatophyta</taxon>
        <taxon>Magnoliopsida</taxon>
        <taxon>eudicotyledons</taxon>
        <taxon>Gunneridae</taxon>
        <taxon>Pentapetalae</taxon>
        <taxon>asterids</taxon>
        <taxon>Ericales</taxon>
        <taxon>Theaceae</taxon>
        <taxon>Camellia</taxon>
    </lineage>
</organism>
<comment type="caution">
    <text evidence="1">The sequence shown here is derived from an EMBL/GenBank/DDBJ whole genome shotgun (WGS) entry which is preliminary data.</text>
</comment>